<proteinExistence type="predicted"/>
<evidence type="ECO:0008006" key="4">
    <source>
        <dbReference type="Google" id="ProtNLM"/>
    </source>
</evidence>
<reference evidence="2" key="1">
    <citation type="submission" date="2023-03" db="EMBL/GenBank/DDBJ databases">
        <title>Massive genome expansion in bonnet fungi (Mycena s.s.) driven by repeated elements and novel gene families across ecological guilds.</title>
        <authorList>
            <consortium name="Lawrence Berkeley National Laboratory"/>
            <person name="Harder C.B."/>
            <person name="Miyauchi S."/>
            <person name="Viragh M."/>
            <person name="Kuo A."/>
            <person name="Thoen E."/>
            <person name="Andreopoulos B."/>
            <person name="Lu D."/>
            <person name="Skrede I."/>
            <person name="Drula E."/>
            <person name="Henrissat B."/>
            <person name="Morin E."/>
            <person name="Kohler A."/>
            <person name="Barry K."/>
            <person name="LaButti K."/>
            <person name="Morin E."/>
            <person name="Salamov A."/>
            <person name="Lipzen A."/>
            <person name="Mereny Z."/>
            <person name="Hegedus B."/>
            <person name="Baldrian P."/>
            <person name="Stursova M."/>
            <person name="Weitz H."/>
            <person name="Taylor A."/>
            <person name="Grigoriev I.V."/>
            <person name="Nagy L.G."/>
            <person name="Martin F."/>
            <person name="Kauserud H."/>
        </authorList>
    </citation>
    <scope>NUCLEOTIDE SEQUENCE</scope>
    <source>
        <strain evidence="2">9284</strain>
    </source>
</reference>
<evidence type="ECO:0000313" key="3">
    <source>
        <dbReference type="Proteomes" id="UP001221142"/>
    </source>
</evidence>
<organism evidence="2 3">
    <name type="scientific">Roridomyces roridus</name>
    <dbReference type="NCBI Taxonomy" id="1738132"/>
    <lineage>
        <taxon>Eukaryota</taxon>
        <taxon>Fungi</taxon>
        <taxon>Dikarya</taxon>
        <taxon>Basidiomycota</taxon>
        <taxon>Agaricomycotina</taxon>
        <taxon>Agaricomycetes</taxon>
        <taxon>Agaricomycetidae</taxon>
        <taxon>Agaricales</taxon>
        <taxon>Marasmiineae</taxon>
        <taxon>Mycenaceae</taxon>
        <taxon>Roridomyces</taxon>
    </lineage>
</organism>
<feature type="coiled-coil region" evidence="1">
    <location>
        <begin position="26"/>
        <end position="53"/>
    </location>
</feature>
<evidence type="ECO:0000313" key="2">
    <source>
        <dbReference type="EMBL" id="KAJ7641161.1"/>
    </source>
</evidence>
<accession>A0AAD7FSL5</accession>
<keyword evidence="1" id="KW-0175">Coiled coil</keyword>
<sequence length="379" mass="42988">MEPRAFESCMSHPHSKATREADRARVVAIDAEIHQLEQRLHALQTEQESCQSRLDVYKYPVLTLPNEITSEIFIHFLPPYPLCTPMTGLNSPTSLTHICGKWREIALATPKLWRAISACYTYSEGERLARVAQTWLERSGSCPLSFQMGACHPQYWPEFLLHRQRWQHVQLELASEDVVLIKGPMPLLETLSLVVDDYDYTHPATSSRDFPLLRAVTLDVAHHGNWLPVSQLTSLTFEQVEPANYYLPLLQDAVNLVRLHLIDCDTDVPPQRILKFDRLETLVLVSSYLLGSASQIFETFTFPALHTLHVSGEFLGGDPASSIAPLLIRSRCNYKKFSSQGNVVFRRSLFVRPSPPSRTLRLRENILGTREGTSGTHCD</sequence>
<name>A0AAD7FSL5_9AGAR</name>
<dbReference type="SUPFAM" id="SSF52047">
    <property type="entry name" value="RNI-like"/>
    <property type="match status" value="1"/>
</dbReference>
<gene>
    <name evidence="2" type="ORF">FB45DRAFT_353093</name>
</gene>
<keyword evidence="3" id="KW-1185">Reference proteome</keyword>
<comment type="caution">
    <text evidence="2">The sequence shown here is derived from an EMBL/GenBank/DDBJ whole genome shotgun (WGS) entry which is preliminary data.</text>
</comment>
<evidence type="ECO:0000256" key="1">
    <source>
        <dbReference type="SAM" id="Coils"/>
    </source>
</evidence>
<dbReference type="EMBL" id="JARKIF010000004">
    <property type="protein sequence ID" value="KAJ7641161.1"/>
    <property type="molecule type" value="Genomic_DNA"/>
</dbReference>
<dbReference type="Proteomes" id="UP001221142">
    <property type="component" value="Unassembled WGS sequence"/>
</dbReference>
<protein>
    <recommendedName>
        <fullName evidence="4">F-box domain-containing protein</fullName>
    </recommendedName>
</protein>
<dbReference type="AlphaFoldDB" id="A0AAD7FSL5"/>